<dbReference type="AlphaFoldDB" id="Q1PYG4"/>
<dbReference type="EMBL" id="CP049055">
    <property type="protein sequence ID" value="QII10518.1"/>
    <property type="molecule type" value="Genomic_DNA"/>
</dbReference>
<feature type="domain" description="NAD-dependent epimerase/dehydratase" evidence="6">
    <location>
        <begin position="10"/>
        <end position="255"/>
    </location>
</feature>
<gene>
    <name evidence="7" type="primary">wcaG</name>
    <name evidence="5 8" type="synonym">fcl</name>
    <name evidence="9" type="synonym">wcaG_1</name>
    <name evidence="8" type="ORF">KsCSTR_11390</name>
    <name evidence="9" type="ORF">KSMBR1_1184</name>
    <name evidence="7" type="ORF">kustd1379</name>
</gene>
<comment type="similarity">
    <text evidence="1 5">Belongs to the NAD(P)-dependent epimerase/dehydratase family. Fucose synthase subfamily.</text>
</comment>
<dbReference type="PANTHER" id="PTHR43238">
    <property type="entry name" value="GDP-L-FUCOSE SYNTHASE"/>
    <property type="match status" value="1"/>
</dbReference>
<reference evidence="9" key="4">
    <citation type="submission" date="2017-10" db="EMBL/GenBank/DDBJ databases">
        <authorList>
            <person name="Banno H."/>
            <person name="Chua N.-H."/>
        </authorList>
    </citation>
    <scope>NUCLEOTIDE SEQUENCE [LARGE SCALE GENOMIC DNA]</scope>
    <source>
        <strain evidence="9">Kuenenia_mbr1_ru-nijmegen</strain>
    </source>
</reference>
<accession>Q1PYG4</accession>
<dbReference type="GO" id="GO:0070401">
    <property type="term" value="F:NADP+ binding"/>
    <property type="evidence" value="ECO:0007669"/>
    <property type="project" value="UniProtKB-UniRule"/>
</dbReference>
<dbReference type="InterPro" id="IPR036291">
    <property type="entry name" value="NAD(P)-bd_dom_sf"/>
</dbReference>
<reference evidence="8 11" key="5">
    <citation type="submission" date="2020-02" db="EMBL/GenBank/DDBJ databases">
        <title>Newly sequenced genome of strain CSTR1 showed variability in Candidatus Kuenenia stuttgartiensis genomes.</title>
        <authorList>
            <person name="Ding C."/>
            <person name="Adrian L."/>
        </authorList>
    </citation>
    <scope>NUCLEOTIDE SEQUENCE [LARGE SCALE GENOMIC DNA]</scope>
    <source>
        <strain evidence="8 11">CSTR1</strain>
    </source>
</reference>
<dbReference type="Gene3D" id="3.40.50.720">
    <property type="entry name" value="NAD(P)-binding Rossmann-like Domain"/>
    <property type="match status" value="1"/>
</dbReference>
<feature type="binding site" evidence="5">
    <location>
        <position position="143"/>
    </location>
    <ligand>
        <name>NADP(+)</name>
        <dbReference type="ChEBI" id="CHEBI:58349"/>
    </ligand>
</feature>
<dbReference type="Proteomes" id="UP000221734">
    <property type="component" value="Chromosome Kuenenia_stuttgartiensis_MBR1"/>
</dbReference>
<comment type="catalytic activity">
    <reaction evidence="5">
        <text>GDP-beta-L-fucose + NADP(+) = GDP-4-dehydro-alpha-D-rhamnose + NADPH + H(+)</text>
        <dbReference type="Rhea" id="RHEA:18885"/>
        <dbReference type="ChEBI" id="CHEBI:15378"/>
        <dbReference type="ChEBI" id="CHEBI:57273"/>
        <dbReference type="ChEBI" id="CHEBI:57783"/>
        <dbReference type="ChEBI" id="CHEBI:57964"/>
        <dbReference type="ChEBI" id="CHEBI:58349"/>
        <dbReference type="EC" id="1.1.1.271"/>
    </reaction>
</comment>
<evidence type="ECO:0000259" key="6">
    <source>
        <dbReference type="Pfam" id="PF01370"/>
    </source>
</evidence>
<dbReference type="EC" id="1.1.1.271" evidence="5"/>
<dbReference type="KEGG" id="kst:KSMBR1_1184"/>
<feature type="site" description="Important for catalytic activity" evidence="5">
    <location>
        <position position="110"/>
    </location>
</feature>
<organism evidence="7">
    <name type="scientific">Kuenenia stuttgartiensis</name>
    <dbReference type="NCBI Taxonomy" id="174633"/>
    <lineage>
        <taxon>Bacteria</taxon>
        <taxon>Pseudomonadati</taxon>
        <taxon>Planctomycetota</taxon>
        <taxon>Candidatus Brocadiia</taxon>
        <taxon>Candidatus Brocadiales</taxon>
        <taxon>Candidatus Brocadiaceae</taxon>
        <taxon>Candidatus Kuenenia</taxon>
    </lineage>
</organism>
<comment type="caution">
    <text evidence="5">Lacks conserved residue(s) required for the propagation of feature annotation.</text>
</comment>
<proteinExistence type="inferred from homology"/>
<dbReference type="GO" id="GO:0042351">
    <property type="term" value="P:'de novo' GDP-L-fucose biosynthetic process"/>
    <property type="evidence" value="ECO:0007669"/>
    <property type="project" value="UniProtKB-UniRule"/>
</dbReference>
<feature type="binding site" evidence="5">
    <location>
        <position position="287"/>
    </location>
    <ligand>
        <name>substrate</name>
    </ligand>
</feature>
<reference evidence="7" key="1">
    <citation type="journal article" date="2006" name="Nature">
        <title>Deciphering the evolution and metabolism of an anammox bacterium from a community genome.</title>
        <authorList>
            <person name="Strous M."/>
            <person name="Pelletier E."/>
            <person name="Mangenot S."/>
            <person name="Rattei T."/>
            <person name="Lehner A."/>
            <person name="Taylor M.W."/>
            <person name="Horn M."/>
            <person name="Daims H."/>
            <person name="Bartol-Mavel D."/>
            <person name="Wincker P."/>
            <person name="Barbe V."/>
            <person name="Fonknechten N."/>
            <person name="Vallenet D."/>
            <person name="Segurens B."/>
            <person name="Schenowitz-Truong C."/>
            <person name="Medigue C."/>
            <person name="Collingro A."/>
            <person name="Snel B."/>
            <person name="Dutilh B.E."/>
            <person name="OpDenCamp H.J.M."/>
            <person name="vanDerDrift C."/>
            <person name="Cirpus I."/>
            <person name="vanDePas-Schoonen K.T."/>
            <person name="Harhangi H.R."/>
            <person name="vanNiftrik L."/>
            <person name="Schmid M."/>
            <person name="Keltjens J."/>
            <person name="vanDeVossenberg J."/>
            <person name="Kartal B."/>
            <person name="Meier H."/>
            <person name="Frishman D."/>
            <person name="Huynen M.A."/>
            <person name="Mewes H."/>
            <person name="Weissenbach J."/>
            <person name="Jetten M.S.M."/>
            <person name="Wagner M."/>
            <person name="LePaslier D."/>
        </authorList>
    </citation>
    <scope>NUCLEOTIDE SEQUENCE</scope>
</reference>
<dbReference type="HAMAP" id="MF_00956">
    <property type="entry name" value="GDP_fucose_synth"/>
    <property type="match status" value="1"/>
</dbReference>
<name>Q1PYG4_KUEST</name>
<dbReference type="InterPro" id="IPR028614">
    <property type="entry name" value="GDP_fucose/colitose_synth"/>
</dbReference>
<comment type="pathway">
    <text evidence="5">Nucleotide-sugar biosynthesis; GDP-L-fucose biosynthesis via de novo pathway; GDP-L-fucose from GDP-alpha-D-mannose: step 2/2.</text>
</comment>
<feature type="active site" description="Proton donor/acceptor" evidence="5">
    <location>
        <position position="139"/>
    </location>
</feature>
<dbReference type="CDD" id="cd05239">
    <property type="entry name" value="GDP_FS_SDR_e"/>
    <property type="match status" value="1"/>
</dbReference>
<reference evidence="10" key="3">
    <citation type="submission" date="2017-10" db="EMBL/GenBank/DDBJ databases">
        <authorList>
            <person name="Frank J."/>
        </authorList>
    </citation>
    <scope>NUCLEOTIDE SEQUENCE [LARGE SCALE GENOMIC DNA]</scope>
</reference>
<reference evidence="7" key="2">
    <citation type="submission" date="2006-01" db="EMBL/GenBank/DDBJ databases">
        <authorList>
            <person name="Genoscope"/>
        </authorList>
    </citation>
    <scope>NUCLEOTIDE SEQUENCE</scope>
</reference>
<evidence type="ECO:0000256" key="2">
    <source>
        <dbReference type="ARBA" id="ARBA00022857"/>
    </source>
</evidence>
<dbReference type="GO" id="GO:0016853">
    <property type="term" value="F:isomerase activity"/>
    <property type="evidence" value="ECO:0007669"/>
    <property type="project" value="UniProtKB-KW"/>
</dbReference>
<dbReference type="SUPFAM" id="SSF51735">
    <property type="entry name" value="NAD(P)-binding Rossmann-fold domains"/>
    <property type="match status" value="1"/>
</dbReference>
<keyword evidence="5" id="KW-0511">Multifunctional enzyme</keyword>
<keyword evidence="2 5" id="KW-0521">NADP</keyword>
<dbReference type="UniPathway" id="UPA00128">
    <property type="reaction ID" value="UER00191"/>
</dbReference>
<feature type="binding site" evidence="5">
    <location>
        <position position="190"/>
    </location>
    <ligand>
        <name>substrate</name>
    </ligand>
</feature>
<dbReference type="InterPro" id="IPR001509">
    <property type="entry name" value="Epimerase_deHydtase"/>
</dbReference>
<feature type="binding site" evidence="5">
    <location>
        <position position="220"/>
    </location>
    <ligand>
        <name>substrate</name>
    </ligand>
</feature>
<dbReference type="EMBL" id="LT934425">
    <property type="protein sequence ID" value="SOH03687.1"/>
    <property type="molecule type" value="Genomic_DNA"/>
</dbReference>
<protein>
    <recommendedName>
        <fullName evidence="5">GDP-L-fucose synthase</fullName>
        <ecNumber evidence="5">1.1.1.271</ecNumber>
    </recommendedName>
    <alternativeName>
        <fullName evidence="5">GDP-4-keto-6-deoxy-D-mannose-3,5-epimerase-4-reductase</fullName>
    </alternativeName>
</protein>
<feature type="site" description="Important for catalytic activity" evidence="5">
    <location>
        <position position="112"/>
    </location>
</feature>
<dbReference type="Gene3D" id="3.90.25.10">
    <property type="entry name" value="UDP-galactose 4-epimerase, domain 1"/>
    <property type="match status" value="1"/>
</dbReference>
<feature type="binding site" evidence="5">
    <location>
        <begin position="166"/>
        <end position="169"/>
    </location>
    <ligand>
        <name>NADP(+)</name>
        <dbReference type="ChEBI" id="CHEBI:58349"/>
    </ligand>
</feature>
<feature type="binding site" evidence="5">
    <location>
        <position position="182"/>
    </location>
    <ligand>
        <name>NADP(+)</name>
        <dbReference type="ChEBI" id="CHEBI:58349"/>
    </ligand>
</feature>
<evidence type="ECO:0000313" key="9">
    <source>
        <dbReference type="EMBL" id="SOH03687.1"/>
    </source>
</evidence>
<dbReference type="Pfam" id="PF01370">
    <property type="entry name" value="Epimerase"/>
    <property type="match status" value="1"/>
</dbReference>
<dbReference type="OrthoDB" id="9811425at2"/>
<evidence type="ECO:0000313" key="10">
    <source>
        <dbReference type="Proteomes" id="UP000221734"/>
    </source>
</evidence>
<comment type="function">
    <text evidence="5">Catalyzes the two-step NADP-dependent conversion of GDP-4-dehydro-6-deoxy-D-mannose to GDP-fucose, involving an epimerase and a reductase reaction.</text>
</comment>
<evidence type="ECO:0000256" key="4">
    <source>
        <dbReference type="ARBA" id="ARBA00023235"/>
    </source>
</evidence>
<evidence type="ECO:0000256" key="5">
    <source>
        <dbReference type="HAMAP-Rule" id="MF_00956"/>
    </source>
</evidence>
<evidence type="ECO:0000256" key="3">
    <source>
        <dbReference type="ARBA" id="ARBA00023002"/>
    </source>
</evidence>
<dbReference type="RefSeq" id="WP_099324470.1">
    <property type="nucleotide sequence ID" value="NZ_CP049055.1"/>
</dbReference>
<feature type="binding site" evidence="5">
    <location>
        <position position="227"/>
    </location>
    <ligand>
        <name>substrate</name>
    </ligand>
</feature>
<keyword evidence="3 5" id="KW-0560">Oxidoreductase</keyword>
<feature type="binding site" evidence="5">
    <location>
        <begin position="13"/>
        <end position="19"/>
    </location>
    <ligand>
        <name>NADP(+)</name>
        <dbReference type="ChEBI" id="CHEBI:58349"/>
    </ligand>
</feature>
<evidence type="ECO:0000313" key="8">
    <source>
        <dbReference type="EMBL" id="QII10518.1"/>
    </source>
</evidence>
<evidence type="ECO:0000313" key="11">
    <source>
        <dbReference type="Proteomes" id="UP000501926"/>
    </source>
</evidence>
<dbReference type="PANTHER" id="PTHR43238:SF1">
    <property type="entry name" value="GDP-L-FUCOSE SYNTHASE"/>
    <property type="match status" value="1"/>
</dbReference>
<dbReference type="Proteomes" id="UP000501926">
    <property type="component" value="Chromosome"/>
</dbReference>
<keyword evidence="10" id="KW-1185">Reference proteome</keyword>
<dbReference type="EMBL" id="CT573072">
    <property type="protein sequence ID" value="CAJ72124.1"/>
    <property type="molecule type" value="Genomic_DNA"/>
</dbReference>
<keyword evidence="4 5" id="KW-0413">Isomerase</keyword>
<evidence type="ECO:0000313" key="7">
    <source>
        <dbReference type="EMBL" id="CAJ72124.1"/>
    </source>
</evidence>
<evidence type="ECO:0000256" key="1">
    <source>
        <dbReference type="ARBA" id="ARBA00005959"/>
    </source>
</evidence>
<dbReference type="GO" id="GO:0050577">
    <property type="term" value="F:GDP-L-fucose synthase activity"/>
    <property type="evidence" value="ECO:0007669"/>
    <property type="project" value="UniProtKB-UniRule"/>
</dbReference>
<sequence length="331" mass="37210">MDFWINKRTIVTGGAGFLGSFVIEKLKERGCKEIFVPRSKDYDLVENESCKRLYKDAMPDIVIHLAARVGGIGANQSSPGKFFYDNLMMGVQMLEAGRRAGVEKFVSIGTICAYPKFASVPFKEENLWDGYPEETNAPYGLAKKMLLVQSQAYRQQYGFNAIYLLPVNLYGPGDNFDLESSHVIPALIRKCVEAKYFTAVAEAGHFEPSRSQPQPSITVWGTGTPTREFLYVEDAAEGIVLATEKYNKPDPVNLGAGFEISIKDLVGLITKLTDFKGGVVWDTSKPDGQPRRRLDTSKAEKEFGFKARMLFEEGLQKTIDWYIKNRRHHSF</sequence>